<dbReference type="GO" id="GO:0003723">
    <property type="term" value="F:RNA binding"/>
    <property type="evidence" value="ECO:0007669"/>
    <property type="project" value="UniProtKB-UniRule"/>
</dbReference>
<dbReference type="SUPFAM" id="SSF54791">
    <property type="entry name" value="Eukaryotic type KH-domain (KH-domain type I)"/>
    <property type="match status" value="2"/>
</dbReference>
<dbReference type="CDD" id="cd22479">
    <property type="entry name" value="KH-I_FUBP2_rpt1"/>
    <property type="match status" value="1"/>
</dbReference>
<dbReference type="InterPro" id="IPR004087">
    <property type="entry name" value="KH_dom"/>
</dbReference>
<dbReference type="GO" id="GO:0006355">
    <property type="term" value="P:regulation of DNA-templated transcription"/>
    <property type="evidence" value="ECO:0007669"/>
    <property type="project" value="InterPro"/>
</dbReference>
<accession>A0A673WKX0</accession>
<dbReference type="InterPro" id="IPR004088">
    <property type="entry name" value="KH_dom_type_1"/>
</dbReference>
<keyword evidence="8" id="KW-1185">Reference proteome</keyword>
<dbReference type="Pfam" id="PF09005">
    <property type="entry name" value="FUBP_C"/>
    <property type="match status" value="2"/>
</dbReference>
<feature type="domain" description="K Homology" evidence="6">
    <location>
        <begin position="35"/>
        <end position="105"/>
    </location>
</feature>
<evidence type="ECO:0000259" key="6">
    <source>
        <dbReference type="SMART" id="SM00322"/>
    </source>
</evidence>
<evidence type="ECO:0000313" key="8">
    <source>
        <dbReference type="Proteomes" id="UP000472277"/>
    </source>
</evidence>
<dbReference type="GeneTree" id="ENSGT00940000156051"/>
<dbReference type="AlphaFoldDB" id="A0A673WKX0"/>
<name>A0A673WKX0_SALTR</name>
<dbReference type="Proteomes" id="UP000472277">
    <property type="component" value="Chromosome 14"/>
</dbReference>
<feature type="region of interest" description="Disordered" evidence="5">
    <location>
        <begin position="248"/>
        <end position="279"/>
    </location>
</feature>
<evidence type="ECO:0000256" key="2">
    <source>
        <dbReference type="ARBA" id="ARBA00022737"/>
    </source>
</evidence>
<dbReference type="PANTHER" id="PTHR10288">
    <property type="entry name" value="KH DOMAIN CONTAINING RNA BINDING PROTEIN"/>
    <property type="match status" value="1"/>
</dbReference>
<feature type="compositionally biased region" description="Low complexity" evidence="5">
    <location>
        <begin position="248"/>
        <end position="272"/>
    </location>
</feature>
<dbReference type="Gene3D" id="3.30.1370.10">
    <property type="entry name" value="K Homology domain, type 1"/>
    <property type="match status" value="2"/>
</dbReference>
<keyword evidence="2" id="KW-0677">Repeat</keyword>
<dbReference type="InterPro" id="IPR047372">
    <property type="entry name" value="KH-I_FUBP2_rpt1"/>
</dbReference>
<sequence length="353" mass="36979">MQCLIPRCFGLVMKDKHSFLLSLLSPSFLFSVRPSTMTEEYRVPDGMVGLIIGRGGEQINKIQQDSGCKVQIAPDSGGMPERSVSLTGNPDAIAKAKMFLDEIVSRGRGAPSSSFHESTNGQSGSMQEMMIPAGKAGLIIGKGGETIKQLQERAGVKMILIQDGSQPPNMDKPLRIIGDPYKVQVNAPAARTAHTTRGHGYGAPQGWGNTFQQWQAPGGPHDPNKAAADPNAAWAAYYAQYYQQQPGGAMPGQAPNAPAAAPVQADPSQAAQTPGGQPDYTKAWEEYYKKMGMAQPGGGAAAAPAAAVAGGGAGGQQDYSAAWAEYYRQQAAFYGPGGAPGQAATPQQGQQAQ</sequence>
<reference evidence="7" key="2">
    <citation type="submission" date="2025-09" db="UniProtKB">
        <authorList>
            <consortium name="Ensembl"/>
        </authorList>
    </citation>
    <scope>IDENTIFICATION</scope>
</reference>
<organism evidence="7 8">
    <name type="scientific">Salmo trutta</name>
    <name type="common">Brown trout</name>
    <dbReference type="NCBI Taxonomy" id="8032"/>
    <lineage>
        <taxon>Eukaryota</taxon>
        <taxon>Metazoa</taxon>
        <taxon>Chordata</taxon>
        <taxon>Craniata</taxon>
        <taxon>Vertebrata</taxon>
        <taxon>Euteleostomi</taxon>
        <taxon>Actinopterygii</taxon>
        <taxon>Neopterygii</taxon>
        <taxon>Teleostei</taxon>
        <taxon>Protacanthopterygii</taxon>
        <taxon>Salmoniformes</taxon>
        <taxon>Salmonidae</taxon>
        <taxon>Salmoninae</taxon>
        <taxon>Salmo</taxon>
    </lineage>
</organism>
<dbReference type="Pfam" id="PF00013">
    <property type="entry name" value="KH_1"/>
    <property type="match status" value="2"/>
</dbReference>
<gene>
    <name evidence="7" type="primary">KHSRP</name>
    <name evidence="7" type="synonym">LOC115147622</name>
</gene>
<evidence type="ECO:0000313" key="7">
    <source>
        <dbReference type="Ensembl" id="ENSSTUP00000012624.1"/>
    </source>
</evidence>
<dbReference type="InterPro" id="IPR015096">
    <property type="entry name" value="FUBP_C"/>
</dbReference>
<evidence type="ECO:0000256" key="1">
    <source>
        <dbReference type="ARBA" id="ARBA00004123"/>
    </source>
</evidence>
<dbReference type="SMART" id="SM00322">
    <property type="entry name" value="KH"/>
    <property type="match status" value="2"/>
</dbReference>
<keyword evidence="3" id="KW-0539">Nucleus</keyword>
<proteinExistence type="predicted"/>
<evidence type="ECO:0000256" key="5">
    <source>
        <dbReference type="SAM" id="MobiDB-lite"/>
    </source>
</evidence>
<dbReference type="InterPro" id="IPR036612">
    <property type="entry name" value="KH_dom_type_1_sf"/>
</dbReference>
<comment type="subcellular location">
    <subcellularLocation>
        <location evidence="1">Nucleus</location>
    </subcellularLocation>
</comment>
<feature type="domain" description="K Homology" evidence="6">
    <location>
        <begin position="123"/>
        <end position="195"/>
    </location>
</feature>
<evidence type="ECO:0000256" key="3">
    <source>
        <dbReference type="ARBA" id="ARBA00023242"/>
    </source>
</evidence>
<dbReference type="GO" id="GO:0005634">
    <property type="term" value="C:nucleus"/>
    <property type="evidence" value="ECO:0007669"/>
    <property type="project" value="UniProtKB-SubCell"/>
</dbReference>
<dbReference type="Ensembl" id="ENSSTUT00000013362.1">
    <property type="protein sequence ID" value="ENSSTUP00000012624.1"/>
    <property type="gene ID" value="ENSSTUG00000005877.1"/>
</dbReference>
<reference evidence="7" key="1">
    <citation type="submission" date="2025-08" db="UniProtKB">
        <authorList>
            <consortium name="Ensembl"/>
        </authorList>
    </citation>
    <scope>IDENTIFICATION</scope>
</reference>
<evidence type="ECO:0000256" key="4">
    <source>
        <dbReference type="PROSITE-ProRule" id="PRU00117"/>
    </source>
</evidence>
<keyword evidence="4" id="KW-0694">RNA-binding</keyword>
<dbReference type="PROSITE" id="PS50084">
    <property type="entry name" value="KH_TYPE_1"/>
    <property type="match status" value="2"/>
</dbReference>
<protein>
    <submittedName>
        <fullName evidence="7">KH-type splicing regulatory protein</fullName>
    </submittedName>
</protein>